<name>A0A2T5EM58_VIBSP</name>
<dbReference type="Proteomes" id="UP000244197">
    <property type="component" value="Unassembled WGS sequence"/>
</dbReference>
<dbReference type="RefSeq" id="WP_017088787.1">
    <property type="nucleotide sequence ID" value="NZ_PIFK01000077.1"/>
</dbReference>
<accession>A0A2T5EM58</accession>
<proteinExistence type="predicted"/>
<gene>
    <name evidence="1" type="ORF">CWO07_23535</name>
</gene>
<sequence>MNLYRSISEMNDLEFGRFMVSDLEARFDVDLFSIIEDRSKSLEDIYSEVSKALKEAVFKFHEDKGHQDWIRERPVKSIGNPGLFDPVPGFFMSPQVANDLTELRGEDIKNEMRQSQVYMSKMLDADSYQSAASYLFSAGYLAISAEGAQAYIDGIVEGLSILKAVSFSLAVITFAEMLEVLIPFIVIFPFIYPFTRPAHLLGLVINRTEHNFVAKDYKNTAGDLYMNTGKMTSFMKDHEKLGQVKPDFIQIHKMMDWIFDDQVQYGVFGGYYFAEKRSGAWVGSDGAMILSALDNSVKFAHEFAVPYSKSNGTNVEFMSSDDNRNANSVFKGLRKHQAVTKTLYQSPYVLTSSINSKHHQSVALIASITDENSELNNSSI</sequence>
<dbReference type="AlphaFoldDB" id="A0A2T5EM58"/>
<reference evidence="1 2" key="1">
    <citation type="submission" date="2017-11" db="EMBL/GenBank/DDBJ databases">
        <title>Population delineation of vibrios coincides with oyster pathogenicity.</title>
        <authorList>
            <person name="Bruto M."/>
            <person name="Labreuche Y."/>
            <person name="James A."/>
            <person name="Piel D."/>
            <person name="Chenivesse S."/>
            <person name="Petton B."/>
            <person name="Polz M.F."/>
            <person name="Le Roux F."/>
        </authorList>
    </citation>
    <scope>NUCLEOTIDE SEQUENCE [LARGE SCALE GENOMIC DNA]</scope>
    <source>
        <strain evidence="1 2">FF_144</strain>
    </source>
</reference>
<comment type="caution">
    <text evidence="1">The sequence shown here is derived from an EMBL/GenBank/DDBJ whole genome shotgun (WGS) entry which is preliminary data.</text>
</comment>
<evidence type="ECO:0000313" key="1">
    <source>
        <dbReference type="EMBL" id="PTP21869.1"/>
    </source>
</evidence>
<protein>
    <submittedName>
        <fullName evidence="1">Uncharacterized protein</fullName>
    </submittedName>
</protein>
<organism evidence="1 2">
    <name type="scientific">Vibrio splendidus</name>
    <dbReference type="NCBI Taxonomy" id="29497"/>
    <lineage>
        <taxon>Bacteria</taxon>
        <taxon>Pseudomonadati</taxon>
        <taxon>Pseudomonadota</taxon>
        <taxon>Gammaproteobacteria</taxon>
        <taxon>Vibrionales</taxon>
        <taxon>Vibrionaceae</taxon>
        <taxon>Vibrio</taxon>
    </lineage>
</organism>
<dbReference type="EMBL" id="PIFK01000077">
    <property type="protein sequence ID" value="PTP21869.1"/>
    <property type="molecule type" value="Genomic_DNA"/>
</dbReference>
<evidence type="ECO:0000313" key="2">
    <source>
        <dbReference type="Proteomes" id="UP000244197"/>
    </source>
</evidence>